<keyword evidence="1" id="KW-0732">Signal</keyword>
<dbReference type="InterPro" id="IPR025665">
    <property type="entry name" value="Beta-barrel_OMP_2"/>
</dbReference>
<dbReference type="SUPFAM" id="SSF56925">
    <property type="entry name" value="OMPA-like"/>
    <property type="match status" value="1"/>
</dbReference>
<feature type="signal peptide" evidence="1">
    <location>
        <begin position="1"/>
        <end position="19"/>
    </location>
</feature>
<keyword evidence="4" id="KW-1185">Reference proteome</keyword>
<feature type="domain" description="Outer membrane protein beta-barrel" evidence="2">
    <location>
        <begin position="18"/>
        <end position="201"/>
    </location>
</feature>
<evidence type="ECO:0000256" key="1">
    <source>
        <dbReference type="SAM" id="SignalP"/>
    </source>
</evidence>
<comment type="caution">
    <text evidence="3">The sequence shown here is derived from an EMBL/GenBank/DDBJ whole genome shotgun (WGS) entry which is preliminary data.</text>
</comment>
<evidence type="ECO:0000313" key="4">
    <source>
        <dbReference type="Proteomes" id="UP000295164"/>
    </source>
</evidence>
<evidence type="ECO:0000313" key="3">
    <source>
        <dbReference type="EMBL" id="TCZ72212.1"/>
    </source>
</evidence>
<reference evidence="3 4" key="1">
    <citation type="submission" date="2019-03" db="EMBL/GenBank/DDBJ databases">
        <authorList>
            <person name="Kim M.K.M."/>
        </authorList>
    </citation>
    <scope>NUCLEOTIDE SEQUENCE [LARGE SCALE GENOMIC DNA]</scope>
    <source>
        <strain evidence="3 4">17J68-15</strain>
    </source>
</reference>
<dbReference type="RefSeq" id="WP_131851826.1">
    <property type="nucleotide sequence ID" value="NZ_SKFH01000011.1"/>
</dbReference>
<evidence type="ECO:0000259" key="2">
    <source>
        <dbReference type="Pfam" id="PF13568"/>
    </source>
</evidence>
<proteinExistence type="predicted"/>
<dbReference type="OrthoDB" id="947434at2"/>
<organism evidence="3 4">
    <name type="scientific">Flaviaesturariibacter aridisoli</name>
    <dbReference type="NCBI Taxonomy" id="2545761"/>
    <lineage>
        <taxon>Bacteria</taxon>
        <taxon>Pseudomonadati</taxon>
        <taxon>Bacteroidota</taxon>
        <taxon>Chitinophagia</taxon>
        <taxon>Chitinophagales</taxon>
        <taxon>Chitinophagaceae</taxon>
        <taxon>Flaviaestuariibacter</taxon>
    </lineage>
</organism>
<dbReference type="Pfam" id="PF13568">
    <property type="entry name" value="OMP_b-brl_2"/>
    <property type="match status" value="1"/>
</dbReference>
<feature type="chain" id="PRO_5020844321" evidence="1">
    <location>
        <begin position="20"/>
        <end position="222"/>
    </location>
</feature>
<dbReference type="EMBL" id="SKFH01000011">
    <property type="protein sequence ID" value="TCZ72212.1"/>
    <property type="molecule type" value="Genomic_DNA"/>
</dbReference>
<accession>A0A4R4E196</accession>
<dbReference type="AlphaFoldDB" id="A0A4R4E196"/>
<dbReference type="Proteomes" id="UP000295164">
    <property type="component" value="Unassembled WGS sequence"/>
</dbReference>
<gene>
    <name evidence="3" type="ORF">E0486_08965</name>
</gene>
<sequence>MKQYVLLLAGLVASAATFAQTKPAVSVRAGVTSASIVGDASQSLNSLVDYTDGIFHTQSKMGFYGGASVNIPLGGAVSVEPGLFYDQKGYQLKGSYQFKGIASVLSPSAKAQLTQHYLSLPVVIKGSFNGFEIFGGPQVSYLAKSDLHVTAGALGFNAYNDRFNTADQFNKIDFGLTGGVGYQFANGFNIRAAYDRGLTKVDANQNMDAYNQAFKVGVGFRF</sequence>
<dbReference type="InterPro" id="IPR011250">
    <property type="entry name" value="OMP/PagP_B-barrel"/>
</dbReference>
<name>A0A4R4E196_9BACT</name>
<protein>
    <submittedName>
        <fullName evidence="3">PorT family protein</fullName>
    </submittedName>
</protein>